<dbReference type="PANTHER" id="PTHR43767">
    <property type="entry name" value="LONG-CHAIN-FATTY-ACID--COA LIGASE"/>
    <property type="match status" value="1"/>
</dbReference>
<dbReference type="Gene3D" id="3.30.300.30">
    <property type="match status" value="1"/>
</dbReference>
<organism evidence="3 4">
    <name type="scientific">Sterolibacterium denitrificans</name>
    <dbReference type="NCBI Taxonomy" id="157592"/>
    <lineage>
        <taxon>Bacteria</taxon>
        <taxon>Pseudomonadati</taxon>
        <taxon>Pseudomonadota</taxon>
        <taxon>Betaproteobacteria</taxon>
        <taxon>Nitrosomonadales</taxon>
        <taxon>Sterolibacteriaceae</taxon>
        <taxon>Sterolibacterium</taxon>
    </lineage>
</organism>
<accession>A0A7Z7HPC8</accession>
<dbReference type="InterPro" id="IPR000873">
    <property type="entry name" value="AMP-dep_synth/lig_dom"/>
</dbReference>
<dbReference type="InterPro" id="IPR042099">
    <property type="entry name" value="ANL_N_sf"/>
</dbReference>
<reference evidence="3" key="1">
    <citation type="submission" date="2017-03" db="EMBL/GenBank/DDBJ databases">
        <authorList>
            <consortium name="AG Boll"/>
        </authorList>
    </citation>
    <scope>NUCLEOTIDE SEQUENCE [LARGE SCALE GENOMIC DNA]</scope>
    <source>
        <strain evidence="3">Chol</strain>
    </source>
</reference>
<dbReference type="Gene3D" id="3.40.50.12780">
    <property type="entry name" value="N-terminal domain of ligase-like"/>
    <property type="match status" value="1"/>
</dbReference>
<dbReference type="AlphaFoldDB" id="A0A7Z7HPC8"/>
<dbReference type="SUPFAM" id="SSF56801">
    <property type="entry name" value="Acetyl-CoA synthetase-like"/>
    <property type="match status" value="1"/>
</dbReference>
<sequence length="544" mass="58769">MSSRQRTYNLSDLFRIVVETKPDAEALVCGARRLSFRQLEERATRLALWLRGRGIGAGDTIGIHAYSCAEYVEICLAAFKLKALPANVNYRYTAEEARYIYDNAQLKALIYSVELEDVVRDALPAAPGITAIARLHAAEGQASGIPGAVEYETALAGATGSLDDIELSDDDQILLYTGGTTGMPKGVIWPHKALFYAGFGGGGNFHPGGPIASPEELASRVEEGFYMKLLPTAPLMHGAGLWATLIGLYAGHTVHLNDQAGFDAEHILDKIVAEGISCIMIVGDAMGLPLLAVLRAHPGRWDLSSLMAISSSGALLSDHVQKGLAEFLPPYTRLVIAMGSSETGQSGTGARPATEGLISLPKNATTDVAIEEAPGRWRFARPGEMGILVRLGHLPLGYFRDPQKTAATFTEIEGRRCSISGDIARLEEDDSITVFGRDSQCINTGGEKVYTEEVEEALRSYAGVTDAVVVGIPDERWGNKVVGVVALDAQQTPDAQALRDHARQHIAGYKVPKDIVFVEKVFRNPVGKPDYRWAKRIAEEKLRA</sequence>
<feature type="domain" description="AMP-dependent synthetase/ligase" evidence="1">
    <location>
        <begin position="17"/>
        <end position="373"/>
    </location>
</feature>
<dbReference type="InterPro" id="IPR025110">
    <property type="entry name" value="AMP-bd_C"/>
</dbReference>
<dbReference type="EMBL" id="LT837803">
    <property type="protein sequence ID" value="SMB22529.1"/>
    <property type="molecule type" value="Genomic_DNA"/>
</dbReference>
<gene>
    <name evidence="3" type="ORF">SDENCHOL_10616</name>
</gene>
<dbReference type="Proteomes" id="UP000242886">
    <property type="component" value="Chromosome SDENCHOL"/>
</dbReference>
<keyword evidence="3" id="KW-0436">Ligase</keyword>
<dbReference type="InterPro" id="IPR020845">
    <property type="entry name" value="AMP-binding_CS"/>
</dbReference>
<dbReference type="NCBIfam" id="NF005863">
    <property type="entry name" value="PRK07798.1"/>
    <property type="match status" value="1"/>
</dbReference>
<evidence type="ECO:0000313" key="4">
    <source>
        <dbReference type="Proteomes" id="UP000242886"/>
    </source>
</evidence>
<dbReference type="GO" id="GO:0016878">
    <property type="term" value="F:acid-thiol ligase activity"/>
    <property type="evidence" value="ECO:0007669"/>
    <property type="project" value="UniProtKB-ARBA"/>
</dbReference>
<dbReference type="PROSITE" id="PS00455">
    <property type="entry name" value="AMP_BINDING"/>
    <property type="match status" value="1"/>
</dbReference>
<feature type="domain" description="AMP-binding enzyme C-terminal" evidence="2">
    <location>
        <begin position="453"/>
        <end position="528"/>
    </location>
</feature>
<dbReference type="InterPro" id="IPR045851">
    <property type="entry name" value="AMP-bd_C_sf"/>
</dbReference>
<dbReference type="PANTHER" id="PTHR43767:SF1">
    <property type="entry name" value="NONRIBOSOMAL PEPTIDE SYNTHASE PES1 (EUROFUNG)-RELATED"/>
    <property type="match status" value="1"/>
</dbReference>
<protein>
    <submittedName>
        <fullName evidence="3">Long-chain-fatty-acid--CoA ligase</fullName>
    </submittedName>
</protein>
<evidence type="ECO:0000259" key="1">
    <source>
        <dbReference type="Pfam" id="PF00501"/>
    </source>
</evidence>
<dbReference type="Pfam" id="PF13193">
    <property type="entry name" value="AMP-binding_C"/>
    <property type="match status" value="1"/>
</dbReference>
<name>A0A7Z7HPC8_9PROT</name>
<evidence type="ECO:0000313" key="3">
    <source>
        <dbReference type="EMBL" id="SMB22529.1"/>
    </source>
</evidence>
<dbReference type="InterPro" id="IPR050237">
    <property type="entry name" value="ATP-dep_AMP-bd_enzyme"/>
</dbReference>
<evidence type="ECO:0000259" key="2">
    <source>
        <dbReference type="Pfam" id="PF13193"/>
    </source>
</evidence>
<proteinExistence type="predicted"/>
<dbReference type="RefSeq" id="WP_154716002.1">
    <property type="nucleotide sequence ID" value="NZ_LT837803.1"/>
</dbReference>
<keyword evidence="4" id="KW-1185">Reference proteome</keyword>
<dbReference type="Pfam" id="PF00501">
    <property type="entry name" value="AMP-binding"/>
    <property type="match status" value="1"/>
</dbReference>